<keyword evidence="7" id="KW-1185">Reference proteome</keyword>
<dbReference type="PROSITE" id="PS50026">
    <property type="entry name" value="EGF_3"/>
    <property type="match status" value="1"/>
</dbReference>
<dbReference type="RefSeq" id="XP_646551.1">
    <property type="nucleotide sequence ID" value="XM_641459.1"/>
</dbReference>
<name>Q55CD0_DICDI</name>
<evidence type="ECO:0000259" key="5">
    <source>
        <dbReference type="PROSITE" id="PS50026"/>
    </source>
</evidence>
<dbReference type="Pfam" id="PF24141">
    <property type="entry name" value="LRR_ComC"/>
    <property type="match status" value="1"/>
</dbReference>
<evidence type="ECO:0000256" key="3">
    <source>
        <dbReference type="SAM" id="Phobius"/>
    </source>
</evidence>
<evidence type="ECO:0000313" key="7">
    <source>
        <dbReference type="Proteomes" id="UP000002195"/>
    </source>
</evidence>
<dbReference type="GeneID" id="8617519"/>
<keyword evidence="3" id="KW-0812">Transmembrane</keyword>
<reference evidence="6 7" key="1">
    <citation type="journal article" date="2005" name="Nature">
        <title>The genome of the social amoeba Dictyostelium discoideum.</title>
        <authorList>
            <consortium name="The Dictyostelium discoideum Sequencing Consortium"/>
            <person name="Eichinger L."/>
            <person name="Pachebat J.A."/>
            <person name="Glockner G."/>
            <person name="Rajandream M.A."/>
            <person name="Sucgang R."/>
            <person name="Berriman M."/>
            <person name="Song J."/>
            <person name="Olsen R."/>
            <person name="Szafranski K."/>
            <person name="Xu Q."/>
            <person name="Tunggal B."/>
            <person name="Kummerfeld S."/>
            <person name="Madera M."/>
            <person name="Konfortov B.A."/>
            <person name="Rivero F."/>
            <person name="Bankier A.T."/>
            <person name="Lehmann R."/>
            <person name="Hamlin N."/>
            <person name="Davies R."/>
            <person name="Gaudet P."/>
            <person name="Fey P."/>
            <person name="Pilcher K."/>
            <person name="Chen G."/>
            <person name="Saunders D."/>
            <person name="Sodergren E."/>
            <person name="Davis P."/>
            <person name="Kerhornou A."/>
            <person name="Nie X."/>
            <person name="Hall N."/>
            <person name="Anjard C."/>
            <person name="Hemphill L."/>
            <person name="Bason N."/>
            <person name="Farbrother P."/>
            <person name="Desany B."/>
            <person name="Just E."/>
            <person name="Morio T."/>
            <person name="Rost R."/>
            <person name="Churcher C."/>
            <person name="Cooper J."/>
            <person name="Haydock S."/>
            <person name="van Driessche N."/>
            <person name="Cronin A."/>
            <person name="Goodhead I."/>
            <person name="Muzny D."/>
            <person name="Mourier T."/>
            <person name="Pain A."/>
            <person name="Lu M."/>
            <person name="Harper D."/>
            <person name="Lindsay R."/>
            <person name="Hauser H."/>
            <person name="James K."/>
            <person name="Quiles M."/>
            <person name="Madan Babu M."/>
            <person name="Saito T."/>
            <person name="Buchrieser C."/>
            <person name="Wardroper A."/>
            <person name="Felder M."/>
            <person name="Thangavelu M."/>
            <person name="Johnson D."/>
            <person name="Knights A."/>
            <person name="Loulseged H."/>
            <person name="Mungall K."/>
            <person name="Oliver K."/>
            <person name="Price C."/>
            <person name="Quail M.A."/>
            <person name="Urushihara H."/>
            <person name="Hernandez J."/>
            <person name="Rabbinowitsch E."/>
            <person name="Steffen D."/>
            <person name="Sanders M."/>
            <person name="Ma J."/>
            <person name="Kohara Y."/>
            <person name="Sharp S."/>
            <person name="Simmonds M."/>
            <person name="Spiegler S."/>
            <person name="Tivey A."/>
            <person name="Sugano S."/>
            <person name="White B."/>
            <person name="Walker D."/>
            <person name="Woodward J."/>
            <person name="Winckler T."/>
            <person name="Tanaka Y."/>
            <person name="Shaulsky G."/>
            <person name="Schleicher M."/>
            <person name="Weinstock G."/>
            <person name="Rosenthal A."/>
            <person name="Cox E.C."/>
            <person name="Chisholm R.L."/>
            <person name="Gibbs R."/>
            <person name="Loomis W.F."/>
            <person name="Platzer M."/>
            <person name="Kay R.R."/>
            <person name="Williams J."/>
            <person name="Dear P.H."/>
            <person name="Noegel A.A."/>
            <person name="Barrell B."/>
            <person name="Kuspa A."/>
        </authorList>
    </citation>
    <scope>NUCLEOTIDE SEQUENCE [LARGE SCALE GENOMIC DNA]</scope>
    <source>
        <strain evidence="6 7">AX4</strain>
    </source>
</reference>
<organism evidence="6 7">
    <name type="scientific">Dictyostelium discoideum</name>
    <name type="common">Social amoeba</name>
    <dbReference type="NCBI Taxonomy" id="44689"/>
    <lineage>
        <taxon>Eukaryota</taxon>
        <taxon>Amoebozoa</taxon>
        <taxon>Evosea</taxon>
        <taxon>Eumycetozoa</taxon>
        <taxon>Dictyostelia</taxon>
        <taxon>Dictyosteliales</taxon>
        <taxon>Dictyosteliaceae</taxon>
        <taxon>Dictyostelium</taxon>
    </lineage>
</organism>
<sequence length="1055" mass="117501">MKSITSFFLILFISIVSSLIESEYSCFYKFARDCGNLATFGDATKGYDFCYLPTLIKCNSDNVTSMQVAFNNWVENASDINFDQINIESITNYIPYYKIFSISSNKFILDGVQLKYFQNVQHFYSPTSLINLLNDGTIPQNKTLIDMSIKSNKIPDLTGFDSIQSLNLILPKTFDSSSFSNLKSFSKLSSFRLRQDSPLFCFDFINDINQLSSKSLISLSIIGCTKPLTSLYSLKNISNNPSFNFDIDGPLYYLNNNNEKFFPFNEIQPIQIFSMKGGSFKMVNIGSLFQNVATVNSVVLLSSNGIEAIFEPRIGNYPISLDISNNSITGNLDSTWCSTLIVIKNNNFTGDIPSCFYCYFDDPLIKNMITPGNQFNQVKTECTSIIPNLKIVNHEIVIYGTDLPLLTTQFKTVPNLSWYISSRGKEIKVNYDSLPSSPTQLKTIDLLIFEGKYNFTLALDQNQAPIISKVAFVSSNSVLISGSYFSYDKSLISFEVDHQPCIITSSTFYEIQCSLSASFINVASLVLSNLKIGNHSSEDILIDTSISFINLYCNENCKSVGYGICNMKDQTCVECPSNCSNQGTCNIFTNKCECFNGFANDDCSGIQCNPSANCNGNGICDTSMGKCNCDINWASSDCNTTNHYVSSVISTSTSGGVVTLLGMFGDTHNNPLIKIGELTCLPIIKINSTMIQCEIGPGKGHKAVQVTQNGITWYGNGFKYYETALPCPSQCSSHGHCDTTTGICKCDSKWSGIDCAIEIQVDSPQSNSTIDKGTGDSTLNNGETKYSILITSINEIDFNGNSIKEINLKNNWIFISNKSNDNFYYFIQYLNNTNNNDNDTTIIISTIEEVKESKQFSFADINFNVESGSIKFTTTIKNWKYSSVLNTLQLRMNTTVDKIIKNDHDDCNEDVNISIINGDDDDIDIDKVSYMTISKNGKVLYGRFLEKALSDSRPSYIQNKIIKKNENSILIGLNLPHCVDSCIVDPDFSVLVNPDFSSNCNSSDNRKKWLIPVAVVVPIVGLSIVAIIFYVLYRKNSTLIKVHLFSKVKLRNMNN</sequence>
<feature type="chain" id="PRO_5004250198" description="EGF-like domain-containing protein" evidence="4">
    <location>
        <begin position="19"/>
        <end position="1055"/>
    </location>
</feature>
<dbReference type="Proteomes" id="UP000002195">
    <property type="component" value="Unassembled WGS sequence"/>
</dbReference>
<keyword evidence="1 2" id="KW-1015">Disulfide bond</keyword>
<dbReference type="InterPro" id="IPR002909">
    <property type="entry name" value="IPT_dom"/>
</dbReference>
<feature type="disulfide bond" evidence="2">
    <location>
        <begin position="727"/>
        <end position="737"/>
    </location>
</feature>
<comment type="caution">
    <text evidence="2">Lacks conserved residue(s) required for the propagation of feature annotation.</text>
</comment>
<keyword evidence="3" id="KW-0472">Membrane</keyword>
<protein>
    <recommendedName>
        <fullName evidence="5">EGF-like domain-containing protein</fullName>
    </recommendedName>
</protein>
<dbReference type="Pfam" id="PF01833">
    <property type="entry name" value="TIG"/>
    <property type="match status" value="1"/>
</dbReference>
<feature type="disulfide bond" evidence="2">
    <location>
        <begin position="746"/>
        <end position="755"/>
    </location>
</feature>
<keyword evidence="2" id="KW-0245">EGF-like domain</keyword>
<dbReference type="PANTHER" id="PTHR24032">
    <property type="entry name" value="EGF-LIKE DOMAIN-CONTAINING PROTEIN-RELATED-RELATED"/>
    <property type="match status" value="1"/>
</dbReference>
<dbReference type="InterPro" id="IPR053331">
    <property type="entry name" value="EGF-like_comC"/>
</dbReference>
<dbReference type="Pfam" id="PF07974">
    <property type="entry name" value="EGF_2"/>
    <property type="match status" value="1"/>
</dbReference>
<dbReference type="HOGENOM" id="CLU_003793_0_0_1"/>
<dbReference type="KEGG" id="ddi:DDB_G0271034"/>
<dbReference type="eggNOG" id="KOG4659">
    <property type="taxonomic scope" value="Eukaryota"/>
</dbReference>
<evidence type="ECO:0000313" key="6">
    <source>
        <dbReference type="EMBL" id="EAL72867.1"/>
    </source>
</evidence>
<comment type="caution">
    <text evidence="6">The sequence shown here is derived from an EMBL/GenBank/DDBJ whole genome shotgun (WGS) entry which is preliminary data.</text>
</comment>
<dbReference type="InterPro" id="IPR057013">
    <property type="entry name" value="LRR_ComC"/>
</dbReference>
<dbReference type="Pfam" id="PF22933">
    <property type="entry name" value="ComC_SSD"/>
    <property type="match status" value="1"/>
</dbReference>
<evidence type="ECO:0000256" key="1">
    <source>
        <dbReference type="ARBA" id="ARBA00023157"/>
    </source>
</evidence>
<dbReference type="InParanoid" id="Q55CD0"/>
<feature type="domain" description="EGF-like" evidence="5">
    <location>
        <begin position="723"/>
        <end position="756"/>
    </location>
</feature>
<dbReference type="AlphaFoldDB" id="Q55CD0"/>
<keyword evidence="4" id="KW-0732">Signal</keyword>
<dbReference type="FunCoup" id="Q55CD0">
    <property type="interactions" value="82"/>
</dbReference>
<dbReference type="InterPro" id="IPR000742">
    <property type="entry name" value="EGF"/>
</dbReference>
<proteinExistence type="predicted"/>
<feature type="signal peptide" evidence="4">
    <location>
        <begin position="1"/>
        <end position="18"/>
    </location>
</feature>
<keyword evidence="3" id="KW-1133">Transmembrane helix</keyword>
<dbReference type="EMBL" id="AAFI02000005">
    <property type="protein sequence ID" value="EAL72867.1"/>
    <property type="molecule type" value="Genomic_DNA"/>
</dbReference>
<dbReference type="dictyBase" id="DDB_G0271034"/>
<evidence type="ECO:0000256" key="4">
    <source>
        <dbReference type="SAM" id="SignalP"/>
    </source>
</evidence>
<dbReference type="SMART" id="SM00181">
    <property type="entry name" value="EGF"/>
    <property type="match status" value="3"/>
</dbReference>
<feature type="transmembrane region" description="Helical" evidence="3">
    <location>
        <begin position="1009"/>
        <end position="1033"/>
    </location>
</feature>
<gene>
    <name evidence="6" type="ORF">DDB_G0271034</name>
</gene>
<dbReference type="PaxDb" id="44689-DDB0216744"/>
<dbReference type="PROSITE" id="PS00022">
    <property type="entry name" value="EGF_1"/>
    <property type="match status" value="1"/>
</dbReference>
<dbReference type="Gene3D" id="2.10.25.10">
    <property type="entry name" value="Laminin"/>
    <property type="match status" value="1"/>
</dbReference>
<dbReference type="PANTHER" id="PTHR24032:SF14">
    <property type="entry name" value="EGF-LIKE DOMAIN-CONTAINING PROTEIN-RELATED"/>
    <property type="match status" value="1"/>
</dbReference>
<evidence type="ECO:0000256" key="2">
    <source>
        <dbReference type="PROSITE-ProRule" id="PRU00076"/>
    </source>
</evidence>
<dbReference type="PROSITE" id="PS01186">
    <property type="entry name" value="EGF_2"/>
    <property type="match status" value="1"/>
</dbReference>
<accession>Q55CD0</accession>
<dbReference type="InterPro" id="IPR013111">
    <property type="entry name" value="EGF_extracell"/>
</dbReference>
<dbReference type="InterPro" id="IPR054484">
    <property type="entry name" value="ComC_SSD"/>
</dbReference>
<dbReference type="VEuPathDB" id="AmoebaDB:DDB_G0271034"/>
<dbReference type="PhylomeDB" id="Q55CD0"/>